<keyword evidence="1" id="KW-1133">Transmembrane helix</keyword>
<evidence type="ECO:0000259" key="2">
    <source>
        <dbReference type="Pfam" id="PF10756"/>
    </source>
</evidence>
<evidence type="ECO:0000313" key="3">
    <source>
        <dbReference type="EMBL" id="GIF86360.1"/>
    </source>
</evidence>
<feature type="domain" description="Low molecular weight protein antigen 6 PH" evidence="2">
    <location>
        <begin position="84"/>
        <end position="153"/>
    </location>
</feature>
<gene>
    <name evidence="3" type="ORF">Cba03nite_77090</name>
</gene>
<accession>A0A8J3NPV7</accession>
<dbReference type="EMBL" id="BONF01000067">
    <property type="protein sequence ID" value="GIF86360.1"/>
    <property type="molecule type" value="Genomic_DNA"/>
</dbReference>
<feature type="transmembrane region" description="Helical" evidence="1">
    <location>
        <begin position="33"/>
        <end position="53"/>
    </location>
</feature>
<evidence type="ECO:0000313" key="4">
    <source>
        <dbReference type="Proteomes" id="UP000601223"/>
    </source>
</evidence>
<protein>
    <submittedName>
        <fullName evidence="3">Membrane protein</fullName>
    </submittedName>
</protein>
<reference evidence="3 4" key="1">
    <citation type="submission" date="2021-01" db="EMBL/GenBank/DDBJ databases">
        <title>Whole genome shotgun sequence of Catellatospora bangladeshensis NBRC 107357.</title>
        <authorList>
            <person name="Komaki H."/>
            <person name="Tamura T."/>
        </authorList>
    </citation>
    <scope>NUCLEOTIDE SEQUENCE [LARGE SCALE GENOMIC DNA]</scope>
    <source>
        <strain evidence="3 4">NBRC 107357</strain>
    </source>
</reference>
<organism evidence="3 4">
    <name type="scientific">Catellatospora bangladeshensis</name>
    <dbReference type="NCBI Taxonomy" id="310355"/>
    <lineage>
        <taxon>Bacteria</taxon>
        <taxon>Bacillati</taxon>
        <taxon>Actinomycetota</taxon>
        <taxon>Actinomycetes</taxon>
        <taxon>Micromonosporales</taxon>
        <taxon>Micromonosporaceae</taxon>
        <taxon>Catellatospora</taxon>
    </lineage>
</organism>
<evidence type="ECO:0000256" key="1">
    <source>
        <dbReference type="SAM" id="Phobius"/>
    </source>
</evidence>
<keyword evidence="1" id="KW-0472">Membrane</keyword>
<name>A0A8J3NPV7_9ACTN</name>
<proteinExistence type="predicted"/>
<dbReference type="InterPro" id="IPR019692">
    <property type="entry name" value="CFP-6_PH"/>
</dbReference>
<sequence>MAVEAVTAARGRLVGVSSEGQHVSFRPLRTRRVCIGAAVAVVVLFAVIGTALTEVGEGVFRKGDQFAMIALGVVFALGIMAVARPRVEADAVGIKVRNIIGGYELPWGAVRKIAFERNQPWLSLELENDDTVSVLAVQAVDRAHAVAAVQSLRALHAAARAAEPVAG</sequence>
<dbReference type="AlphaFoldDB" id="A0A8J3NPV7"/>
<dbReference type="Proteomes" id="UP000601223">
    <property type="component" value="Unassembled WGS sequence"/>
</dbReference>
<comment type="caution">
    <text evidence="3">The sequence shown here is derived from an EMBL/GenBank/DDBJ whole genome shotgun (WGS) entry which is preliminary data.</text>
</comment>
<dbReference type="Pfam" id="PF10756">
    <property type="entry name" value="bPH_6"/>
    <property type="match status" value="1"/>
</dbReference>
<keyword evidence="1" id="KW-0812">Transmembrane</keyword>
<keyword evidence="4" id="KW-1185">Reference proteome</keyword>
<feature type="transmembrane region" description="Helical" evidence="1">
    <location>
        <begin position="65"/>
        <end position="83"/>
    </location>
</feature>